<dbReference type="AlphaFoldDB" id="A0A1G9SD06"/>
<dbReference type="GO" id="GO:0004674">
    <property type="term" value="F:protein serine/threonine kinase activity"/>
    <property type="evidence" value="ECO:0007669"/>
    <property type="project" value="UniProtKB-KW"/>
</dbReference>
<accession>A0A1G9SD06</accession>
<dbReference type="Proteomes" id="UP000183376">
    <property type="component" value="Chromosome I"/>
</dbReference>
<dbReference type="Pfam" id="PF00196">
    <property type="entry name" value="GerE"/>
    <property type="match status" value="1"/>
</dbReference>
<dbReference type="InterPro" id="IPR000792">
    <property type="entry name" value="Tscrpt_reg_LuxR_C"/>
</dbReference>
<evidence type="ECO:0000259" key="1">
    <source>
        <dbReference type="PROSITE" id="PS50043"/>
    </source>
</evidence>
<dbReference type="InterPro" id="IPR036388">
    <property type="entry name" value="WH-like_DNA-bd_sf"/>
</dbReference>
<dbReference type="Gene3D" id="3.40.50.300">
    <property type="entry name" value="P-loop containing nucleotide triphosphate hydrolases"/>
    <property type="match status" value="1"/>
</dbReference>
<dbReference type="eggNOG" id="COG3903">
    <property type="taxonomic scope" value="Bacteria"/>
</dbReference>
<dbReference type="STRING" id="211114.SAMN04489726_1079"/>
<dbReference type="CDD" id="cd06170">
    <property type="entry name" value="LuxR_C_like"/>
    <property type="match status" value="1"/>
</dbReference>
<name>A0A1G9SD06_ALLAB</name>
<dbReference type="PRINTS" id="PR00038">
    <property type="entry name" value="HTHLUXR"/>
</dbReference>
<dbReference type="SUPFAM" id="SSF52540">
    <property type="entry name" value="P-loop containing nucleoside triphosphate hydrolases"/>
    <property type="match status" value="1"/>
</dbReference>
<dbReference type="Pfam" id="PF00931">
    <property type="entry name" value="NB-ARC"/>
    <property type="match status" value="1"/>
</dbReference>
<protein>
    <submittedName>
        <fullName evidence="2">Non-specific serine/threonine protein kinase</fullName>
    </submittedName>
</protein>
<dbReference type="InterPro" id="IPR016032">
    <property type="entry name" value="Sig_transdc_resp-reg_C-effctor"/>
</dbReference>
<dbReference type="SUPFAM" id="SSF46894">
    <property type="entry name" value="C-terminal effector domain of the bipartite response regulators"/>
    <property type="match status" value="1"/>
</dbReference>
<dbReference type="PROSITE" id="PS50043">
    <property type="entry name" value="HTH_LUXR_2"/>
    <property type="match status" value="1"/>
</dbReference>
<evidence type="ECO:0000313" key="2">
    <source>
        <dbReference type="EMBL" id="SDM33344.1"/>
    </source>
</evidence>
<proteinExistence type="predicted"/>
<feature type="domain" description="HTH luxR-type" evidence="1">
    <location>
        <begin position="697"/>
        <end position="762"/>
    </location>
</feature>
<keyword evidence="2" id="KW-0808">Transferase</keyword>
<dbReference type="PRINTS" id="PR00364">
    <property type="entry name" value="DISEASERSIST"/>
</dbReference>
<dbReference type="GO" id="GO:0043531">
    <property type="term" value="F:ADP binding"/>
    <property type="evidence" value="ECO:0007669"/>
    <property type="project" value="InterPro"/>
</dbReference>
<dbReference type="SUPFAM" id="SSF48452">
    <property type="entry name" value="TPR-like"/>
    <property type="match status" value="1"/>
</dbReference>
<dbReference type="GO" id="GO:0003677">
    <property type="term" value="F:DNA binding"/>
    <property type="evidence" value="ECO:0007669"/>
    <property type="project" value="InterPro"/>
</dbReference>
<evidence type="ECO:0000313" key="3">
    <source>
        <dbReference type="Proteomes" id="UP000183376"/>
    </source>
</evidence>
<gene>
    <name evidence="2" type="ORF">SAMN04489726_1079</name>
</gene>
<dbReference type="InterPro" id="IPR002182">
    <property type="entry name" value="NB-ARC"/>
</dbReference>
<dbReference type="InterPro" id="IPR027417">
    <property type="entry name" value="P-loop_NTPase"/>
</dbReference>
<dbReference type="SMART" id="SM00421">
    <property type="entry name" value="HTH_LUXR"/>
    <property type="match status" value="1"/>
</dbReference>
<keyword evidence="2" id="KW-0723">Serine/threonine-protein kinase</keyword>
<keyword evidence="3" id="KW-1185">Reference proteome</keyword>
<sequence>MSVHAGALPAEVSSFVDRRQELNELRRLLGAARLVTVTGVGGVGKTRLALRAAVEVRKGFADGVWWVELSALRDAELLPHLMAEALGLQDTTLRSMEEVLTDFLAARRALLVLDTCEHLIGPCAVLVDRLLVAAPGVRVLATSRQPLGAIGEHVFPVSPLRVWQHGHAGLAAGVELFVERAQAASGAFALTERNREAVVGLCQRLDGLPLAIELAAVRIRALSVQEVLDRLDDRFRLLSGRRHVGHARHETLRTAIGWSYELCTPAERLLWARASVFAGSFDLGGAEAVCTDSQLPAGSVQGLVVGLVEKSILLREDHPSGVRYRLLDTLRAYGGELLGEVGEQGAVRRRHRDHYLRLAQRCADQWCGPDQLAWCARLRRDHANLRAALEFCLDDPAEHKAGLELATALRFLWISTGFMREGRLYLDRVLALDPEPGPVLTTALWSCAWMSLAHGDFAAVDARLAECRPHAERQGDTSAAGWAAYVAGAAAMLRGDPRQAMALAEQGVELHRNGGDSGFGLLTALILQPMVLALTGESDRAVAVVEEARRLCDQHGEQWMRSYADYMCAVAELGRGDPDAAVINGRSALRFKRLFGDSPGIAMSLDLLASAAAAQGQAERAARLLGIAHQVWQTFGLPQLGAPDLLVARRQCERTARQALGDTAYREAFDAGHALDLDAALAYALDERPGQAALSPQSLGWAPLTQRERQVAELVAEGLTNQQIADRLVIAKRTADAHLGHILAKLGLDTRSQIATWVIQRRPSNADRH</sequence>
<reference evidence="2 3" key="1">
    <citation type="submission" date="2016-10" db="EMBL/GenBank/DDBJ databases">
        <authorList>
            <person name="de Groot N.N."/>
        </authorList>
    </citation>
    <scope>NUCLEOTIDE SEQUENCE [LARGE SCALE GENOMIC DNA]</scope>
    <source>
        <strain evidence="2 3">DSM 44149</strain>
    </source>
</reference>
<dbReference type="EMBL" id="LT629701">
    <property type="protein sequence ID" value="SDM33344.1"/>
    <property type="molecule type" value="Genomic_DNA"/>
</dbReference>
<dbReference type="eggNOG" id="COG2197">
    <property type="taxonomic scope" value="Bacteria"/>
</dbReference>
<dbReference type="Gene3D" id="1.10.10.10">
    <property type="entry name" value="Winged helix-like DNA-binding domain superfamily/Winged helix DNA-binding domain"/>
    <property type="match status" value="1"/>
</dbReference>
<dbReference type="GO" id="GO:0006355">
    <property type="term" value="P:regulation of DNA-templated transcription"/>
    <property type="evidence" value="ECO:0007669"/>
    <property type="project" value="InterPro"/>
</dbReference>
<dbReference type="PANTHER" id="PTHR47691:SF3">
    <property type="entry name" value="HTH-TYPE TRANSCRIPTIONAL REGULATOR RV0890C-RELATED"/>
    <property type="match status" value="1"/>
</dbReference>
<dbReference type="InterPro" id="IPR011990">
    <property type="entry name" value="TPR-like_helical_dom_sf"/>
</dbReference>
<dbReference type="PANTHER" id="PTHR47691">
    <property type="entry name" value="REGULATOR-RELATED"/>
    <property type="match status" value="1"/>
</dbReference>
<keyword evidence="2" id="KW-0418">Kinase</keyword>
<organism evidence="2 3">
    <name type="scientific">Allokutzneria albata</name>
    <name type="common">Kibdelosporangium albatum</name>
    <dbReference type="NCBI Taxonomy" id="211114"/>
    <lineage>
        <taxon>Bacteria</taxon>
        <taxon>Bacillati</taxon>
        <taxon>Actinomycetota</taxon>
        <taxon>Actinomycetes</taxon>
        <taxon>Pseudonocardiales</taxon>
        <taxon>Pseudonocardiaceae</taxon>
        <taxon>Allokutzneria</taxon>
    </lineage>
</organism>
<dbReference type="Gene3D" id="1.25.40.10">
    <property type="entry name" value="Tetratricopeptide repeat domain"/>
    <property type="match status" value="1"/>
</dbReference>
<dbReference type="RefSeq" id="WP_231950630.1">
    <property type="nucleotide sequence ID" value="NZ_JOEF01000024.1"/>
</dbReference>